<gene>
    <name evidence="1" type="ORF">K7C98_29460</name>
</gene>
<protein>
    <submittedName>
        <fullName evidence="1">Uncharacterized protein</fullName>
    </submittedName>
</protein>
<proteinExistence type="predicted"/>
<dbReference type="EMBL" id="JAIRAU010000042">
    <property type="protein sequence ID" value="MBZ5713381.1"/>
    <property type="molecule type" value="Genomic_DNA"/>
</dbReference>
<dbReference type="Proteomes" id="UP001139031">
    <property type="component" value="Unassembled WGS sequence"/>
</dbReference>
<name>A0ABS7TZ03_9BACT</name>
<keyword evidence="2" id="KW-1185">Reference proteome</keyword>
<accession>A0ABS7TZ03</accession>
<sequence>MEVMVRMKSMMAGVLGVIALLPAVVRAAEIYVPIVCSPVGVDSLACEPVHLSVTEVDDESWLIEVDEGDTVVLQVSDFTPPGSSTYSVSAETDYGMTSANWTKSGATATSPEETPEIEFDVMYLATSGTVVRRGGGHYHVKNAGG</sequence>
<evidence type="ECO:0000313" key="2">
    <source>
        <dbReference type="Proteomes" id="UP001139031"/>
    </source>
</evidence>
<evidence type="ECO:0000313" key="1">
    <source>
        <dbReference type="EMBL" id="MBZ5713381.1"/>
    </source>
</evidence>
<reference evidence="1" key="1">
    <citation type="submission" date="2021-08" db="EMBL/GenBank/DDBJ databases">
        <authorList>
            <person name="Stevens D.C."/>
        </authorList>
    </citation>
    <scope>NUCLEOTIDE SEQUENCE</scope>
    <source>
        <strain evidence="1">DSM 53165</strain>
    </source>
</reference>
<dbReference type="RefSeq" id="WP_224195124.1">
    <property type="nucleotide sequence ID" value="NZ_JAIRAU010000042.1"/>
</dbReference>
<comment type="caution">
    <text evidence="1">The sequence shown here is derived from an EMBL/GenBank/DDBJ whole genome shotgun (WGS) entry which is preliminary data.</text>
</comment>
<organism evidence="1 2">
    <name type="scientific">Nannocystis pusilla</name>
    <dbReference type="NCBI Taxonomy" id="889268"/>
    <lineage>
        <taxon>Bacteria</taxon>
        <taxon>Pseudomonadati</taxon>
        <taxon>Myxococcota</taxon>
        <taxon>Polyangia</taxon>
        <taxon>Nannocystales</taxon>
        <taxon>Nannocystaceae</taxon>
        <taxon>Nannocystis</taxon>
    </lineage>
</organism>